<dbReference type="InterPro" id="IPR050640">
    <property type="entry name" value="Bact_2-comp_sensor_kinase"/>
</dbReference>
<dbReference type="InterPro" id="IPR005467">
    <property type="entry name" value="His_kinase_dom"/>
</dbReference>
<sequence length="483" mass="55077">MRINDVIRKKSTTSNMLRKLIAVTLVPMSIVVAVLIGILCWYSIQYRTILQNVTAASAFSQNFKNDVDLKMFYYVSESAYSEGKPMDEVEQARELANTLLSHTTQKKSIEAIESVRDLCVTLEQRMDEIDDAGSYDEGMTQLENNIYILTELIQSYMYDYLYYESAHLSQLQTEITEQLQYVILAIVGGFLILVFGIAIYAAHLTDRITSPLTKLTERVKDIQRGDFEQHIPVEAKAVEIQTLSDGFEEMVGQLNSLIQENKKAERRKRHAELELLQAQINPHFLYNTLDTIIWLIEADKKEESIEMVSALSDFFRFCLSRGKDIITLEEEQKHVLSYLSIQKIRYQDRMDYDVDIPKSLYGYSIPKLTLQPLVENSIYHGIKLQREKGVIRVNAVDIGDKIELTVRDNGAGMSEERLEEMRNAIENGEKVGFGLRTVHQRMQLLFGDEYGLKISSSEGVGTTITAVIPKVESSEKGDNKCLG</sequence>
<name>A0A1M6F8Y0_PSEXY</name>
<evidence type="ECO:0000256" key="2">
    <source>
        <dbReference type="ARBA" id="ARBA00004370"/>
    </source>
</evidence>
<dbReference type="SUPFAM" id="SSF158472">
    <property type="entry name" value="HAMP domain-like"/>
    <property type="match status" value="1"/>
</dbReference>
<dbReference type="PROSITE" id="PS50885">
    <property type="entry name" value="HAMP"/>
    <property type="match status" value="1"/>
</dbReference>
<keyword evidence="5" id="KW-0808">Transferase</keyword>
<keyword evidence="9" id="KW-1133">Transmembrane helix</keyword>
<dbReference type="InterPro" id="IPR004358">
    <property type="entry name" value="Sig_transdc_His_kin-like_C"/>
</dbReference>
<evidence type="ECO:0000256" key="3">
    <source>
        <dbReference type="ARBA" id="ARBA00012438"/>
    </source>
</evidence>
<feature type="domain" description="Histidine kinase" evidence="10">
    <location>
        <begin position="370"/>
        <end position="472"/>
    </location>
</feature>
<dbReference type="SMART" id="SM00387">
    <property type="entry name" value="HATPase_c"/>
    <property type="match status" value="1"/>
</dbReference>
<keyword evidence="7" id="KW-0902">Two-component regulatory system</keyword>
<keyword evidence="6 12" id="KW-0418">Kinase</keyword>
<reference evidence="12 13" key="1">
    <citation type="submission" date="2016-11" db="EMBL/GenBank/DDBJ databases">
        <authorList>
            <person name="Jaros S."/>
            <person name="Januszkiewicz K."/>
            <person name="Wedrychowicz H."/>
        </authorList>
    </citation>
    <scope>NUCLEOTIDE SEQUENCE [LARGE SCALE GENOMIC DNA]</scope>
    <source>
        <strain evidence="12 13">DSM 14809</strain>
    </source>
</reference>
<dbReference type="Pfam" id="PF02518">
    <property type="entry name" value="HATPase_c"/>
    <property type="match status" value="1"/>
</dbReference>
<dbReference type="SMART" id="SM00304">
    <property type="entry name" value="HAMP"/>
    <property type="match status" value="1"/>
</dbReference>
<evidence type="ECO:0000256" key="7">
    <source>
        <dbReference type="ARBA" id="ARBA00023012"/>
    </source>
</evidence>
<protein>
    <recommendedName>
        <fullName evidence="3">histidine kinase</fullName>
        <ecNumber evidence="3">2.7.13.3</ecNumber>
    </recommendedName>
</protein>
<dbReference type="PANTHER" id="PTHR34220:SF7">
    <property type="entry name" value="SENSOR HISTIDINE KINASE YPDA"/>
    <property type="match status" value="1"/>
</dbReference>
<keyword evidence="9" id="KW-0472">Membrane</keyword>
<evidence type="ECO:0000313" key="13">
    <source>
        <dbReference type="Proteomes" id="UP000184185"/>
    </source>
</evidence>
<dbReference type="GO" id="GO:0000155">
    <property type="term" value="F:phosphorelay sensor kinase activity"/>
    <property type="evidence" value="ECO:0007669"/>
    <property type="project" value="InterPro"/>
</dbReference>
<dbReference type="EMBL" id="FQYQ01000007">
    <property type="protein sequence ID" value="SHI94116.1"/>
    <property type="molecule type" value="Genomic_DNA"/>
</dbReference>
<keyword evidence="4" id="KW-0597">Phosphoprotein</keyword>
<keyword evidence="9" id="KW-0812">Transmembrane</keyword>
<dbReference type="InterPro" id="IPR003660">
    <property type="entry name" value="HAMP_dom"/>
</dbReference>
<comment type="catalytic activity">
    <reaction evidence="1">
        <text>ATP + protein L-histidine = ADP + protein N-phospho-L-histidine.</text>
        <dbReference type="EC" id="2.7.13.3"/>
    </reaction>
</comment>
<keyword evidence="13" id="KW-1185">Reference proteome</keyword>
<dbReference type="InterPro" id="IPR003594">
    <property type="entry name" value="HATPase_dom"/>
</dbReference>
<dbReference type="Pfam" id="PF06580">
    <property type="entry name" value="His_kinase"/>
    <property type="match status" value="1"/>
</dbReference>
<dbReference type="Gene3D" id="6.10.340.10">
    <property type="match status" value="1"/>
</dbReference>
<dbReference type="Proteomes" id="UP000184185">
    <property type="component" value="Unassembled WGS sequence"/>
</dbReference>
<accession>A0A1M6F8Y0</accession>
<feature type="transmembrane region" description="Helical" evidence="9">
    <location>
        <begin position="20"/>
        <end position="44"/>
    </location>
</feature>
<feature type="domain" description="HAMP" evidence="11">
    <location>
        <begin position="206"/>
        <end position="259"/>
    </location>
</feature>
<evidence type="ECO:0000256" key="5">
    <source>
        <dbReference type="ARBA" id="ARBA00022679"/>
    </source>
</evidence>
<dbReference type="PROSITE" id="PS50109">
    <property type="entry name" value="HIS_KIN"/>
    <property type="match status" value="1"/>
</dbReference>
<dbReference type="EC" id="2.7.13.3" evidence="3"/>
<dbReference type="AlphaFoldDB" id="A0A1M6F8Y0"/>
<proteinExistence type="predicted"/>
<evidence type="ECO:0000256" key="6">
    <source>
        <dbReference type="ARBA" id="ARBA00022777"/>
    </source>
</evidence>
<evidence type="ECO:0000256" key="4">
    <source>
        <dbReference type="ARBA" id="ARBA00022553"/>
    </source>
</evidence>
<dbReference type="GO" id="GO:0016020">
    <property type="term" value="C:membrane"/>
    <property type="evidence" value="ECO:0007669"/>
    <property type="project" value="UniProtKB-SubCell"/>
</dbReference>
<feature type="coiled-coil region" evidence="8">
    <location>
        <begin position="247"/>
        <end position="281"/>
    </location>
</feature>
<dbReference type="InterPro" id="IPR010559">
    <property type="entry name" value="Sig_transdc_His_kin_internal"/>
</dbReference>
<keyword evidence="8" id="KW-0175">Coiled coil</keyword>
<gene>
    <name evidence="12" type="ORF">SAMN02745725_01421</name>
</gene>
<dbReference type="Gene3D" id="3.30.565.10">
    <property type="entry name" value="Histidine kinase-like ATPase, C-terminal domain"/>
    <property type="match status" value="1"/>
</dbReference>
<organism evidence="12 13">
    <name type="scientific">Pseudobutyrivibrio xylanivorans DSM 14809</name>
    <dbReference type="NCBI Taxonomy" id="1123012"/>
    <lineage>
        <taxon>Bacteria</taxon>
        <taxon>Bacillati</taxon>
        <taxon>Bacillota</taxon>
        <taxon>Clostridia</taxon>
        <taxon>Lachnospirales</taxon>
        <taxon>Lachnospiraceae</taxon>
        <taxon>Pseudobutyrivibrio</taxon>
    </lineage>
</organism>
<dbReference type="SUPFAM" id="SSF55874">
    <property type="entry name" value="ATPase domain of HSP90 chaperone/DNA topoisomerase II/histidine kinase"/>
    <property type="match status" value="1"/>
</dbReference>
<dbReference type="CDD" id="cd06225">
    <property type="entry name" value="HAMP"/>
    <property type="match status" value="1"/>
</dbReference>
<feature type="transmembrane region" description="Helical" evidence="9">
    <location>
        <begin position="179"/>
        <end position="202"/>
    </location>
</feature>
<dbReference type="PANTHER" id="PTHR34220">
    <property type="entry name" value="SENSOR HISTIDINE KINASE YPDA"/>
    <property type="match status" value="1"/>
</dbReference>
<evidence type="ECO:0000259" key="11">
    <source>
        <dbReference type="PROSITE" id="PS50885"/>
    </source>
</evidence>
<evidence type="ECO:0000259" key="10">
    <source>
        <dbReference type="PROSITE" id="PS50109"/>
    </source>
</evidence>
<evidence type="ECO:0000256" key="1">
    <source>
        <dbReference type="ARBA" id="ARBA00000085"/>
    </source>
</evidence>
<dbReference type="InterPro" id="IPR036890">
    <property type="entry name" value="HATPase_C_sf"/>
</dbReference>
<dbReference type="Pfam" id="PF00672">
    <property type="entry name" value="HAMP"/>
    <property type="match status" value="1"/>
</dbReference>
<dbReference type="OrthoDB" id="9809348at2"/>
<comment type="subcellular location">
    <subcellularLocation>
        <location evidence="2">Membrane</location>
    </subcellularLocation>
</comment>
<evidence type="ECO:0000313" key="12">
    <source>
        <dbReference type="EMBL" id="SHI94116.1"/>
    </source>
</evidence>
<evidence type="ECO:0000256" key="9">
    <source>
        <dbReference type="SAM" id="Phobius"/>
    </source>
</evidence>
<evidence type="ECO:0000256" key="8">
    <source>
        <dbReference type="SAM" id="Coils"/>
    </source>
</evidence>
<dbReference type="PRINTS" id="PR00344">
    <property type="entry name" value="BCTRLSENSOR"/>
</dbReference>
<dbReference type="RefSeq" id="WP_072915000.1">
    <property type="nucleotide sequence ID" value="NZ_FQYQ01000007.1"/>
</dbReference>